<dbReference type="OrthoDB" id="8687660at2"/>
<dbReference type="EMBL" id="FQXE01000001">
    <property type="protein sequence ID" value="SHG92728.1"/>
    <property type="molecule type" value="Genomic_DNA"/>
</dbReference>
<proteinExistence type="predicted"/>
<evidence type="ECO:0000313" key="3">
    <source>
        <dbReference type="Proteomes" id="UP000184226"/>
    </source>
</evidence>
<dbReference type="InterPro" id="IPR009956">
    <property type="entry name" value="Post-segregation_anti-tox_CcdA"/>
</dbReference>
<organism evidence="2 3">
    <name type="scientific">Pollutimonas bauzanensis</name>
    <dbReference type="NCBI Taxonomy" id="658167"/>
    <lineage>
        <taxon>Bacteria</taxon>
        <taxon>Pseudomonadati</taxon>
        <taxon>Pseudomonadota</taxon>
        <taxon>Betaproteobacteria</taxon>
        <taxon>Burkholderiales</taxon>
        <taxon>Alcaligenaceae</taxon>
        <taxon>Pollutimonas</taxon>
    </lineage>
</organism>
<name>A0A1M5NTE5_9BURK</name>
<evidence type="ECO:0000313" key="2">
    <source>
        <dbReference type="EMBL" id="SHG92728.1"/>
    </source>
</evidence>
<dbReference type="RefSeq" id="WP_073101571.1">
    <property type="nucleotide sequence ID" value="NZ_FQXE01000001.1"/>
</dbReference>
<dbReference type="STRING" id="658167.SAMN04488135_101611"/>
<reference evidence="2 3" key="1">
    <citation type="submission" date="2016-11" db="EMBL/GenBank/DDBJ databases">
        <authorList>
            <person name="Jaros S."/>
            <person name="Januszkiewicz K."/>
            <person name="Wedrychowicz H."/>
        </authorList>
    </citation>
    <scope>NUCLEOTIDE SEQUENCE [LARGE SCALE GENOMIC DNA]</scope>
    <source>
        <strain evidence="2 3">CGMCC 1.10190</strain>
    </source>
</reference>
<keyword evidence="3" id="KW-1185">Reference proteome</keyword>
<accession>A0A1M5NTE5</accession>
<dbReference type="Pfam" id="PF07362">
    <property type="entry name" value="CcdA"/>
    <property type="match status" value="1"/>
</dbReference>
<protein>
    <submittedName>
        <fullName evidence="2">Antitoxin CcdA</fullName>
    </submittedName>
</protein>
<gene>
    <name evidence="2" type="ORF">SAMN04488135_101611</name>
</gene>
<keyword evidence="1" id="KW-1277">Toxin-antitoxin system</keyword>
<evidence type="ECO:0000256" key="1">
    <source>
        <dbReference type="ARBA" id="ARBA00022649"/>
    </source>
</evidence>
<dbReference type="Proteomes" id="UP000184226">
    <property type="component" value="Unassembled WGS sequence"/>
</dbReference>
<sequence length="81" mass="9055">MVAPLVKNPPKRATNISLSLDVYNDAKALGINLSQTCERFLRVAIQEEKARQWGEQHAGFIEAYNVSVESEGLPLADWRSL</sequence>
<dbReference type="AlphaFoldDB" id="A0A1M5NTE5"/>